<protein>
    <submittedName>
        <fullName evidence="2">Uncharacterized protein</fullName>
    </submittedName>
</protein>
<dbReference type="OrthoDB" id="2085427at2"/>
<proteinExistence type="predicted"/>
<evidence type="ECO:0000313" key="3">
    <source>
        <dbReference type="Proteomes" id="UP000321901"/>
    </source>
</evidence>
<organism evidence="2 3">
    <name type="scientific">Sporosarcina luteola</name>
    <dbReference type="NCBI Taxonomy" id="582850"/>
    <lineage>
        <taxon>Bacteria</taxon>
        <taxon>Bacillati</taxon>
        <taxon>Bacillota</taxon>
        <taxon>Bacilli</taxon>
        <taxon>Bacillales</taxon>
        <taxon>Caryophanaceae</taxon>
        <taxon>Sporosarcina</taxon>
    </lineage>
</organism>
<gene>
    <name evidence="2" type="ORF">SLU01_08390</name>
</gene>
<evidence type="ECO:0000313" key="2">
    <source>
        <dbReference type="EMBL" id="GEN82527.1"/>
    </source>
</evidence>
<dbReference type="Proteomes" id="UP000321901">
    <property type="component" value="Unassembled WGS sequence"/>
</dbReference>
<sequence>MKKMFFGSIILLCGTIGLISIIALSVNNPWDYNGITGFYGFLLGSQTLWAFILFCLMFISGAFISFYEAYLSKAK</sequence>
<name>A0A511Z503_9BACL</name>
<dbReference type="RefSeq" id="WP_147055662.1">
    <property type="nucleotide sequence ID" value="NZ_BJYL01000011.1"/>
</dbReference>
<keyword evidence="1" id="KW-0812">Transmembrane</keyword>
<dbReference type="AlphaFoldDB" id="A0A511Z503"/>
<keyword evidence="3" id="KW-1185">Reference proteome</keyword>
<dbReference type="EMBL" id="BJYL01000011">
    <property type="protein sequence ID" value="GEN82527.1"/>
    <property type="molecule type" value="Genomic_DNA"/>
</dbReference>
<feature type="transmembrane region" description="Helical" evidence="1">
    <location>
        <begin position="47"/>
        <end position="67"/>
    </location>
</feature>
<comment type="caution">
    <text evidence="2">The sequence shown here is derived from an EMBL/GenBank/DDBJ whole genome shotgun (WGS) entry which is preliminary data.</text>
</comment>
<accession>A0A511Z503</accession>
<evidence type="ECO:0000256" key="1">
    <source>
        <dbReference type="SAM" id="Phobius"/>
    </source>
</evidence>
<keyword evidence="1" id="KW-0472">Membrane</keyword>
<reference evidence="2 3" key="1">
    <citation type="submission" date="2019-07" db="EMBL/GenBank/DDBJ databases">
        <title>Whole genome shotgun sequence of Sporosarcina luteola NBRC 105378.</title>
        <authorList>
            <person name="Hosoyama A."/>
            <person name="Uohara A."/>
            <person name="Ohji S."/>
            <person name="Ichikawa N."/>
        </authorList>
    </citation>
    <scope>NUCLEOTIDE SEQUENCE [LARGE SCALE GENOMIC DNA]</scope>
    <source>
        <strain evidence="2 3">NBRC 105378</strain>
    </source>
</reference>
<keyword evidence="1" id="KW-1133">Transmembrane helix</keyword>